<proteinExistence type="predicted"/>
<keyword evidence="2" id="KW-1185">Reference proteome</keyword>
<dbReference type="AlphaFoldDB" id="A0A0D7A9Q0"/>
<gene>
    <name evidence="1" type="ORF">FISHEDRAFT_45002</name>
</gene>
<accession>A0A0D7A9Q0</accession>
<organism evidence="1 2">
    <name type="scientific">Fistulina hepatica ATCC 64428</name>
    <dbReference type="NCBI Taxonomy" id="1128425"/>
    <lineage>
        <taxon>Eukaryota</taxon>
        <taxon>Fungi</taxon>
        <taxon>Dikarya</taxon>
        <taxon>Basidiomycota</taxon>
        <taxon>Agaricomycotina</taxon>
        <taxon>Agaricomycetes</taxon>
        <taxon>Agaricomycetidae</taxon>
        <taxon>Agaricales</taxon>
        <taxon>Fistulinaceae</taxon>
        <taxon>Fistulina</taxon>
    </lineage>
</organism>
<evidence type="ECO:0000313" key="2">
    <source>
        <dbReference type="Proteomes" id="UP000054144"/>
    </source>
</evidence>
<reference evidence="1 2" key="1">
    <citation type="journal article" date="2015" name="Fungal Genet. Biol.">
        <title>Evolution of novel wood decay mechanisms in Agaricales revealed by the genome sequences of Fistulina hepatica and Cylindrobasidium torrendii.</title>
        <authorList>
            <person name="Floudas D."/>
            <person name="Held B.W."/>
            <person name="Riley R."/>
            <person name="Nagy L.G."/>
            <person name="Koehler G."/>
            <person name="Ransdell A.S."/>
            <person name="Younus H."/>
            <person name="Chow J."/>
            <person name="Chiniquy J."/>
            <person name="Lipzen A."/>
            <person name="Tritt A."/>
            <person name="Sun H."/>
            <person name="Haridas S."/>
            <person name="LaButti K."/>
            <person name="Ohm R.A."/>
            <person name="Kues U."/>
            <person name="Blanchette R.A."/>
            <person name="Grigoriev I.V."/>
            <person name="Minto R.E."/>
            <person name="Hibbett D.S."/>
        </authorList>
    </citation>
    <scope>NUCLEOTIDE SEQUENCE [LARGE SCALE GENOMIC DNA]</scope>
    <source>
        <strain evidence="1 2">ATCC 64428</strain>
    </source>
</reference>
<dbReference type="Pfam" id="PF18758">
    <property type="entry name" value="KDZ"/>
    <property type="match status" value="1"/>
</dbReference>
<name>A0A0D7A9Q0_9AGAR</name>
<evidence type="ECO:0000313" key="1">
    <source>
        <dbReference type="EMBL" id="KIY47548.1"/>
    </source>
</evidence>
<protein>
    <recommendedName>
        <fullName evidence="3">CxC1-like cysteine cluster associated with KDZ transposases domain-containing protein</fullName>
    </recommendedName>
</protein>
<dbReference type="EMBL" id="KN881931">
    <property type="protein sequence ID" value="KIY47548.1"/>
    <property type="molecule type" value="Genomic_DNA"/>
</dbReference>
<evidence type="ECO:0008006" key="3">
    <source>
        <dbReference type="Google" id="ProtNLM"/>
    </source>
</evidence>
<dbReference type="InterPro" id="IPR040521">
    <property type="entry name" value="KDZ"/>
</dbReference>
<sequence length="390" mass="43350">MNSNNVWEDDDNAALSRSAFSVPAPGEEGAEFSHAGAEGTLYTIVHSMVGRKHRIDMRMRRDRMQKQLNDWQHQLPALKDAYLQWKAHGPADNEDEDSLATCWSITVYSFRGIRQEFFRNHAGASINKMLALHGLIGALPVVPHVAFTFHFLKMFRQLHRVCPRFSIDAAACVLHNLHQRPRKPYLTQQLSNAYDVYLSIQRIVTAEIQAALKRADLEIQAHLLCTPCMYRLKDEATLQPSMLATCDGNNSLKLVDAAFRIGDPRIDNRTLPSFRYLEPEAVNVFKDDVANAAAAARRLQGSASTSSSLASGLPLGPNGANSDDIAWVESKEMGQDVVGQVDACVERWHAASPDAKKRMVELFAVAGVFLTLCRHGHVLVICDMICSGEL</sequence>
<dbReference type="OrthoDB" id="2505969at2759"/>
<dbReference type="Proteomes" id="UP000054144">
    <property type="component" value="Unassembled WGS sequence"/>
</dbReference>